<organism evidence="2 3">
    <name type="scientific">Hericium alpestre</name>
    <dbReference type="NCBI Taxonomy" id="135208"/>
    <lineage>
        <taxon>Eukaryota</taxon>
        <taxon>Fungi</taxon>
        <taxon>Dikarya</taxon>
        <taxon>Basidiomycota</taxon>
        <taxon>Agaricomycotina</taxon>
        <taxon>Agaricomycetes</taxon>
        <taxon>Russulales</taxon>
        <taxon>Hericiaceae</taxon>
        <taxon>Hericium</taxon>
    </lineage>
</organism>
<dbReference type="InterPro" id="IPR036910">
    <property type="entry name" value="HMG_box_dom_sf"/>
</dbReference>
<feature type="compositionally biased region" description="Basic and acidic residues" evidence="1">
    <location>
        <begin position="90"/>
        <end position="101"/>
    </location>
</feature>
<name>A0A4Y9ZXA7_9AGAM</name>
<dbReference type="Proteomes" id="UP000298061">
    <property type="component" value="Unassembled WGS sequence"/>
</dbReference>
<reference evidence="2 3" key="1">
    <citation type="submission" date="2019-02" db="EMBL/GenBank/DDBJ databases">
        <title>Genome sequencing of the rare red list fungi Hericium alpestre (H. flagellum).</title>
        <authorList>
            <person name="Buettner E."/>
            <person name="Kellner H."/>
        </authorList>
    </citation>
    <scope>NUCLEOTIDE SEQUENCE [LARGE SCALE GENOMIC DNA]</scope>
    <source>
        <strain evidence="2 3">DSM 108284</strain>
    </source>
</reference>
<proteinExistence type="predicted"/>
<feature type="region of interest" description="Disordered" evidence="1">
    <location>
        <begin position="1"/>
        <end position="33"/>
    </location>
</feature>
<protein>
    <recommendedName>
        <fullName evidence="4">HMG box domain-containing protein</fullName>
    </recommendedName>
</protein>
<evidence type="ECO:0000313" key="3">
    <source>
        <dbReference type="Proteomes" id="UP000298061"/>
    </source>
</evidence>
<sequence length="124" mass="13736">MAKTATETTTKSTRRANTKTSKDGKAKTKRAPSAYNLFVKANMKTWLAEHPGQPVKEAMAEVRLSFRLSLQRLMYARGQIGSMWKNAPENPKRGKDTEAKAKKISSKKKAASVEPPQVEPSSDD</sequence>
<feature type="compositionally biased region" description="Low complexity" evidence="1">
    <location>
        <begin position="1"/>
        <end position="11"/>
    </location>
</feature>
<dbReference type="EMBL" id="SFCI01000499">
    <property type="protein sequence ID" value="TFY79442.1"/>
    <property type="molecule type" value="Genomic_DNA"/>
</dbReference>
<dbReference type="AlphaFoldDB" id="A0A4Y9ZXA7"/>
<comment type="caution">
    <text evidence="2">The sequence shown here is derived from an EMBL/GenBank/DDBJ whole genome shotgun (WGS) entry which is preliminary data.</text>
</comment>
<feature type="region of interest" description="Disordered" evidence="1">
    <location>
        <begin position="83"/>
        <end position="124"/>
    </location>
</feature>
<dbReference type="OrthoDB" id="667577at2759"/>
<keyword evidence="3" id="KW-1185">Reference proteome</keyword>
<dbReference type="SUPFAM" id="SSF47095">
    <property type="entry name" value="HMG-box"/>
    <property type="match status" value="1"/>
</dbReference>
<dbReference type="Gene3D" id="1.10.30.10">
    <property type="entry name" value="High mobility group box domain"/>
    <property type="match status" value="1"/>
</dbReference>
<evidence type="ECO:0000313" key="2">
    <source>
        <dbReference type="EMBL" id="TFY79442.1"/>
    </source>
</evidence>
<evidence type="ECO:0008006" key="4">
    <source>
        <dbReference type="Google" id="ProtNLM"/>
    </source>
</evidence>
<gene>
    <name evidence="2" type="ORF">EWM64_g4566</name>
</gene>
<dbReference type="CDD" id="cd00084">
    <property type="entry name" value="HMG-box_SF"/>
    <property type="match status" value="1"/>
</dbReference>
<accession>A0A4Y9ZXA7</accession>
<evidence type="ECO:0000256" key="1">
    <source>
        <dbReference type="SAM" id="MobiDB-lite"/>
    </source>
</evidence>